<sequence length="96" mass="11236">MPQKQSPAHLARTAKLDTVYKHFWWNTVYSPENRSDADSPWDEIDPAHGIVSVDQMWAAAQNWPLSGYYPDDKTKSVYLLEAYHLLHCIRIMRLTF</sequence>
<accession>A0A6A5TK28</accession>
<gene>
    <name evidence="1" type="ORF">CC80DRAFT_552227</name>
</gene>
<dbReference type="AlphaFoldDB" id="A0A6A5TK28"/>
<organism evidence="1 2">
    <name type="scientific">Byssothecium circinans</name>
    <dbReference type="NCBI Taxonomy" id="147558"/>
    <lineage>
        <taxon>Eukaryota</taxon>
        <taxon>Fungi</taxon>
        <taxon>Dikarya</taxon>
        <taxon>Ascomycota</taxon>
        <taxon>Pezizomycotina</taxon>
        <taxon>Dothideomycetes</taxon>
        <taxon>Pleosporomycetidae</taxon>
        <taxon>Pleosporales</taxon>
        <taxon>Massarineae</taxon>
        <taxon>Massarinaceae</taxon>
        <taxon>Byssothecium</taxon>
    </lineage>
</organism>
<proteinExistence type="predicted"/>
<protein>
    <submittedName>
        <fullName evidence="1">Uncharacterized protein</fullName>
    </submittedName>
</protein>
<name>A0A6A5TK28_9PLEO</name>
<keyword evidence="2" id="KW-1185">Reference proteome</keyword>
<evidence type="ECO:0000313" key="1">
    <source>
        <dbReference type="EMBL" id="KAF1952728.1"/>
    </source>
</evidence>
<dbReference type="OrthoDB" id="3687641at2759"/>
<dbReference type="Proteomes" id="UP000800035">
    <property type="component" value="Unassembled WGS sequence"/>
</dbReference>
<dbReference type="EMBL" id="ML977009">
    <property type="protein sequence ID" value="KAF1952728.1"/>
    <property type="molecule type" value="Genomic_DNA"/>
</dbReference>
<reference evidence="1" key="1">
    <citation type="journal article" date="2020" name="Stud. Mycol.">
        <title>101 Dothideomycetes genomes: a test case for predicting lifestyles and emergence of pathogens.</title>
        <authorList>
            <person name="Haridas S."/>
            <person name="Albert R."/>
            <person name="Binder M."/>
            <person name="Bloem J."/>
            <person name="Labutti K."/>
            <person name="Salamov A."/>
            <person name="Andreopoulos B."/>
            <person name="Baker S."/>
            <person name="Barry K."/>
            <person name="Bills G."/>
            <person name="Bluhm B."/>
            <person name="Cannon C."/>
            <person name="Castanera R."/>
            <person name="Culley D."/>
            <person name="Daum C."/>
            <person name="Ezra D."/>
            <person name="Gonzalez J."/>
            <person name="Henrissat B."/>
            <person name="Kuo A."/>
            <person name="Liang C."/>
            <person name="Lipzen A."/>
            <person name="Lutzoni F."/>
            <person name="Magnuson J."/>
            <person name="Mondo S."/>
            <person name="Nolan M."/>
            <person name="Ohm R."/>
            <person name="Pangilinan J."/>
            <person name="Park H.-J."/>
            <person name="Ramirez L."/>
            <person name="Alfaro M."/>
            <person name="Sun H."/>
            <person name="Tritt A."/>
            <person name="Yoshinaga Y."/>
            <person name="Zwiers L.-H."/>
            <person name="Turgeon B."/>
            <person name="Goodwin S."/>
            <person name="Spatafora J."/>
            <person name="Crous P."/>
            <person name="Grigoriev I."/>
        </authorList>
    </citation>
    <scope>NUCLEOTIDE SEQUENCE</scope>
    <source>
        <strain evidence="1">CBS 675.92</strain>
    </source>
</reference>
<evidence type="ECO:0000313" key="2">
    <source>
        <dbReference type="Proteomes" id="UP000800035"/>
    </source>
</evidence>